<dbReference type="Gene3D" id="3.40.1280.10">
    <property type="match status" value="1"/>
</dbReference>
<evidence type="ECO:0000256" key="7">
    <source>
        <dbReference type="PIRSR" id="PIRSR029256-1"/>
    </source>
</evidence>
<keyword evidence="5 6" id="KW-0819">tRNA processing</keyword>
<dbReference type="Pfam" id="PF00588">
    <property type="entry name" value="SpoU_methylase"/>
    <property type="match status" value="1"/>
</dbReference>
<dbReference type="InterPro" id="IPR029026">
    <property type="entry name" value="tRNA_m1G_MTases_N"/>
</dbReference>
<evidence type="ECO:0000256" key="5">
    <source>
        <dbReference type="ARBA" id="ARBA00022694"/>
    </source>
</evidence>
<gene>
    <name evidence="9" type="ORF">H8S55_00475</name>
</gene>
<keyword evidence="1 6" id="KW-0963">Cytoplasm</keyword>
<dbReference type="InterPro" id="IPR016914">
    <property type="entry name" value="TrmL"/>
</dbReference>
<dbReference type="GO" id="GO:0042802">
    <property type="term" value="F:identical protein binding"/>
    <property type="evidence" value="ECO:0007669"/>
    <property type="project" value="UniProtKB-ARBA"/>
</dbReference>
<comment type="similarity">
    <text evidence="6">Belongs to the class IV-like SAM-binding methyltransferase superfamily. RNA methyltransferase TrmH family. TrmL subfamily.</text>
</comment>
<dbReference type="AlphaFoldDB" id="A0A8J6M3Z9"/>
<evidence type="ECO:0000256" key="1">
    <source>
        <dbReference type="ARBA" id="ARBA00022490"/>
    </source>
</evidence>
<dbReference type="PIRSF" id="PIRSF029256">
    <property type="entry name" value="SpoU_TrmH_prd"/>
    <property type="match status" value="1"/>
</dbReference>
<proteinExistence type="inferred from homology"/>
<feature type="binding site" evidence="6 7">
    <location>
        <position position="136"/>
    </location>
    <ligand>
        <name>S-adenosyl-L-methionine</name>
        <dbReference type="ChEBI" id="CHEBI:59789"/>
    </ligand>
</feature>
<dbReference type="EMBL" id="JACOPN010000001">
    <property type="protein sequence ID" value="MBC5715817.1"/>
    <property type="molecule type" value="Genomic_DNA"/>
</dbReference>
<dbReference type="PANTHER" id="PTHR42971">
    <property type="entry name" value="TRNA (CYTIDINE(34)-2'-O)-METHYLTRANSFERASE"/>
    <property type="match status" value="1"/>
</dbReference>
<evidence type="ECO:0000256" key="6">
    <source>
        <dbReference type="HAMAP-Rule" id="MF_01885"/>
    </source>
</evidence>
<organism evidence="9 10">
    <name type="scientific">Flintibacter faecis</name>
    <dbReference type="NCBI Taxonomy" id="2763047"/>
    <lineage>
        <taxon>Bacteria</taxon>
        <taxon>Bacillati</taxon>
        <taxon>Bacillota</taxon>
        <taxon>Clostridia</taxon>
        <taxon>Eubacteriales</taxon>
        <taxon>Flintibacter</taxon>
    </lineage>
</organism>
<sequence>MKEEGQNVLNIVLVEPEIPQNCGNIARTCAATRSRLHLVRPLGFDISEKAVRRAGLDYWHMVDLTVYDDLDHFFSLHPQPDVWLATTKAPRDYSQAQFSPDCWLMFGKETAGLPEWLREKYRSRCIRIPMREDARSLNLANSVAVLTYEALKQNGFPGLSGAGSMAAEP</sequence>
<evidence type="ECO:0000259" key="8">
    <source>
        <dbReference type="Pfam" id="PF00588"/>
    </source>
</evidence>
<dbReference type="PANTHER" id="PTHR42971:SF1">
    <property type="entry name" value="TRNA (CYTIDINE(34)-2'-O)-METHYLTRANSFERASE"/>
    <property type="match status" value="1"/>
</dbReference>
<evidence type="ECO:0000256" key="3">
    <source>
        <dbReference type="ARBA" id="ARBA00022679"/>
    </source>
</evidence>
<comment type="catalytic activity">
    <reaction evidence="6">
        <text>cytidine(34) in tRNA + S-adenosyl-L-methionine = 2'-O-methylcytidine(34) in tRNA + S-adenosyl-L-homocysteine + H(+)</text>
        <dbReference type="Rhea" id="RHEA:43084"/>
        <dbReference type="Rhea" id="RHEA-COMP:10331"/>
        <dbReference type="Rhea" id="RHEA-COMP:10332"/>
        <dbReference type="ChEBI" id="CHEBI:15378"/>
        <dbReference type="ChEBI" id="CHEBI:57856"/>
        <dbReference type="ChEBI" id="CHEBI:59789"/>
        <dbReference type="ChEBI" id="CHEBI:74495"/>
        <dbReference type="ChEBI" id="CHEBI:82748"/>
        <dbReference type="EC" id="2.1.1.207"/>
    </reaction>
</comment>
<comment type="caution">
    <text evidence="9">The sequence shown here is derived from an EMBL/GenBank/DDBJ whole genome shotgun (WGS) entry which is preliminary data.</text>
</comment>
<dbReference type="GO" id="GO:0008757">
    <property type="term" value="F:S-adenosylmethionine-dependent methyltransferase activity"/>
    <property type="evidence" value="ECO:0007669"/>
    <property type="project" value="UniProtKB-UniRule"/>
</dbReference>
<dbReference type="EC" id="2.1.1.207" evidence="6"/>
<feature type="binding site" evidence="6 7">
    <location>
        <position position="107"/>
    </location>
    <ligand>
        <name>S-adenosyl-L-methionine</name>
        <dbReference type="ChEBI" id="CHEBI:59789"/>
    </ligand>
</feature>
<dbReference type="GO" id="GO:0005737">
    <property type="term" value="C:cytoplasm"/>
    <property type="evidence" value="ECO:0007669"/>
    <property type="project" value="UniProtKB-SubCell"/>
</dbReference>
<comment type="catalytic activity">
    <reaction evidence="6">
        <text>5-carboxymethylaminomethyluridine(34) in tRNA(Leu) + S-adenosyl-L-methionine = 5-carboxymethylaminomethyl-2'-O-methyluridine(34) in tRNA(Leu) + S-adenosyl-L-homocysteine + H(+)</text>
        <dbReference type="Rhea" id="RHEA:43088"/>
        <dbReference type="Rhea" id="RHEA-COMP:10333"/>
        <dbReference type="Rhea" id="RHEA-COMP:10334"/>
        <dbReference type="ChEBI" id="CHEBI:15378"/>
        <dbReference type="ChEBI" id="CHEBI:57856"/>
        <dbReference type="ChEBI" id="CHEBI:59789"/>
        <dbReference type="ChEBI" id="CHEBI:74508"/>
        <dbReference type="ChEBI" id="CHEBI:74511"/>
        <dbReference type="EC" id="2.1.1.207"/>
    </reaction>
</comment>
<dbReference type="InterPro" id="IPR001537">
    <property type="entry name" value="SpoU_MeTrfase"/>
</dbReference>
<keyword evidence="3 6" id="KW-0808">Transferase</keyword>
<keyword evidence="2 6" id="KW-0489">Methyltransferase</keyword>
<name>A0A8J6M3Z9_9FIRM</name>
<evidence type="ECO:0000313" key="10">
    <source>
        <dbReference type="Proteomes" id="UP000602260"/>
    </source>
</evidence>
<evidence type="ECO:0000256" key="4">
    <source>
        <dbReference type="ARBA" id="ARBA00022691"/>
    </source>
</evidence>
<comment type="function">
    <text evidence="6">Could methylate the ribose at the nucleotide 34 wobble position in tRNA.</text>
</comment>
<keyword evidence="10" id="KW-1185">Reference proteome</keyword>
<comment type="subcellular location">
    <subcellularLocation>
        <location evidence="6">Cytoplasm</location>
    </subcellularLocation>
</comment>
<feature type="domain" description="tRNA/rRNA methyltransferase SpoU type" evidence="8">
    <location>
        <begin position="9"/>
        <end position="148"/>
    </location>
</feature>
<dbReference type="GO" id="GO:0008175">
    <property type="term" value="F:tRNA methyltransferase activity"/>
    <property type="evidence" value="ECO:0007669"/>
    <property type="project" value="UniProtKB-UniRule"/>
</dbReference>
<keyword evidence="4 6" id="KW-0949">S-adenosyl-L-methionine</keyword>
<evidence type="ECO:0000313" key="9">
    <source>
        <dbReference type="EMBL" id="MBC5715817.1"/>
    </source>
</evidence>
<accession>A0A8J6M3Z9</accession>
<protein>
    <recommendedName>
        <fullName evidence="6">Putative tRNA (cytidine(34)-2'-O)-methyltransferase</fullName>
        <ecNumber evidence="6">2.1.1.207</ecNumber>
    </recommendedName>
    <alternativeName>
        <fullName evidence="6">tRNA (cytidine/uridine-2'-O-)-methyltransferase</fullName>
    </alternativeName>
</protein>
<feature type="binding site" evidence="6 7">
    <location>
        <position position="128"/>
    </location>
    <ligand>
        <name>S-adenosyl-L-methionine</name>
        <dbReference type="ChEBI" id="CHEBI:59789"/>
    </ligand>
</feature>
<dbReference type="GO" id="GO:0003723">
    <property type="term" value="F:RNA binding"/>
    <property type="evidence" value="ECO:0007669"/>
    <property type="project" value="InterPro"/>
</dbReference>
<dbReference type="GO" id="GO:0002130">
    <property type="term" value="P:wobble position ribose methylation"/>
    <property type="evidence" value="ECO:0007669"/>
    <property type="project" value="TreeGrafter"/>
</dbReference>
<comment type="caution">
    <text evidence="6">Lacks conserved residue(s) required for the propagation of feature annotation.</text>
</comment>
<dbReference type="CDD" id="cd18094">
    <property type="entry name" value="SpoU-like_TrmL"/>
    <property type="match status" value="1"/>
</dbReference>
<dbReference type="SUPFAM" id="SSF75217">
    <property type="entry name" value="alpha/beta knot"/>
    <property type="match status" value="1"/>
</dbReference>
<evidence type="ECO:0000256" key="2">
    <source>
        <dbReference type="ARBA" id="ARBA00022603"/>
    </source>
</evidence>
<dbReference type="Proteomes" id="UP000602260">
    <property type="component" value="Unassembled WGS sequence"/>
</dbReference>
<reference evidence="9" key="1">
    <citation type="submission" date="2020-08" db="EMBL/GenBank/DDBJ databases">
        <title>Genome public.</title>
        <authorList>
            <person name="Liu C."/>
            <person name="Sun Q."/>
        </authorList>
    </citation>
    <scope>NUCLEOTIDE SEQUENCE</scope>
    <source>
        <strain evidence="9">BX5</strain>
    </source>
</reference>
<dbReference type="FunFam" id="3.40.1280.10:FF:000002">
    <property type="entry name" value="Peptidylprolyl isomerase"/>
    <property type="match status" value="1"/>
</dbReference>
<dbReference type="InterPro" id="IPR029028">
    <property type="entry name" value="Alpha/beta_knot_MTases"/>
</dbReference>
<dbReference type="HAMAP" id="MF_01885">
    <property type="entry name" value="tRNA_methyltr_TrmL"/>
    <property type="match status" value="1"/>
</dbReference>